<proteinExistence type="predicted"/>
<evidence type="ECO:0000313" key="1">
    <source>
        <dbReference type="EMBL" id="JAH01883.1"/>
    </source>
</evidence>
<reference evidence="1" key="2">
    <citation type="journal article" date="2015" name="Fish Shellfish Immunol.">
        <title>Early steps in the European eel (Anguilla anguilla)-Vibrio vulnificus interaction in the gills: Role of the RtxA13 toxin.</title>
        <authorList>
            <person name="Callol A."/>
            <person name="Pajuelo D."/>
            <person name="Ebbesson L."/>
            <person name="Teles M."/>
            <person name="MacKenzie S."/>
            <person name="Amaro C."/>
        </authorList>
    </citation>
    <scope>NUCLEOTIDE SEQUENCE</scope>
</reference>
<protein>
    <submittedName>
        <fullName evidence="1">Uncharacterized protein</fullName>
    </submittedName>
</protein>
<organism evidence="1">
    <name type="scientific">Anguilla anguilla</name>
    <name type="common">European freshwater eel</name>
    <name type="synonym">Muraena anguilla</name>
    <dbReference type="NCBI Taxonomy" id="7936"/>
    <lineage>
        <taxon>Eukaryota</taxon>
        <taxon>Metazoa</taxon>
        <taxon>Chordata</taxon>
        <taxon>Craniata</taxon>
        <taxon>Vertebrata</taxon>
        <taxon>Euteleostomi</taxon>
        <taxon>Actinopterygii</taxon>
        <taxon>Neopterygii</taxon>
        <taxon>Teleostei</taxon>
        <taxon>Anguilliformes</taxon>
        <taxon>Anguillidae</taxon>
        <taxon>Anguilla</taxon>
    </lineage>
</organism>
<accession>A0A0E9PDH6</accession>
<dbReference type="EMBL" id="GBXM01106694">
    <property type="protein sequence ID" value="JAH01883.1"/>
    <property type="molecule type" value="Transcribed_RNA"/>
</dbReference>
<sequence length="49" mass="5645">MSEPQEWGLCHQAWRSNRFCCVSLQSACRICLTLVRSPDTHCLHSLLAR</sequence>
<name>A0A0E9PDH6_ANGAN</name>
<reference evidence="1" key="1">
    <citation type="submission" date="2014-11" db="EMBL/GenBank/DDBJ databases">
        <authorList>
            <person name="Amaro Gonzalez C."/>
        </authorList>
    </citation>
    <scope>NUCLEOTIDE SEQUENCE</scope>
</reference>
<dbReference type="AlphaFoldDB" id="A0A0E9PDH6"/>